<dbReference type="AlphaFoldDB" id="A0A2A2PQ25"/>
<dbReference type="EMBL" id="NRST01000001">
    <property type="protein sequence ID" value="PAW57729.1"/>
    <property type="molecule type" value="Genomic_DNA"/>
</dbReference>
<proteinExistence type="predicted"/>
<dbReference type="Proteomes" id="UP000217830">
    <property type="component" value="Unassembled WGS sequence"/>
</dbReference>
<organism evidence="1 2">
    <name type="scientific">Pseudomonas moraviensis</name>
    <dbReference type="NCBI Taxonomy" id="321662"/>
    <lineage>
        <taxon>Bacteria</taxon>
        <taxon>Pseudomonadati</taxon>
        <taxon>Pseudomonadota</taxon>
        <taxon>Gammaproteobacteria</taxon>
        <taxon>Pseudomonadales</taxon>
        <taxon>Pseudomonadaceae</taxon>
        <taxon>Pseudomonas</taxon>
    </lineage>
</organism>
<comment type="caution">
    <text evidence="1">The sequence shown here is derived from an EMBL/GenBank/DDBJ whole genome shotgun (WGS) entry which is preliminary data.</text>
</comment>
<accession>A0A2A2PQ25</accession>
<name>A0A2A2PQ25_9PSED</name>
<dbReference type="Pfam" id="PF14390">
    <property type="entry name" value="DUF4420"/>
    <property type="match status" value="1"/>
</dbReference>
<sequence>MVRLMTKRAIERWKRITETGSGDGVIEVPSIDSGIATGFGTARYAIGAQGQPRLLVPIGGHAPACELISTSKLLVTTSSYKISNKSTLFIDIMCLDRGLDLVFAELAEDILRRIKEGFSPLKAVIASIDDFRELLKEKSREEIPESKIQGLVGELEVMRRLVSLNKTAVETWTGPFELRHDFRQGVHALEVKTSGRSDTTRVFIHGIDQLDPPVGGTLHLAHVLLERVENGQLSLGSIFDSLLRSGANRKTLEKGLEALGCSSPYGEEWNRLSFCLEGIKIYRVSEGFPRVTGSSFAGGLLPGGVLALEYQIDLSHAKDFELPTDDFKIAFERIAG</sequence>
<evidence type="ECO:0000313" key="1">
    <source>
        <dbReference type="EMBL" id="PAW57729.1"/>
    </source>
</evidence>
<dbReference type="InterPro" id="IPR025534">
    <property type="entry name" value="DUF4420"/>
</dbReference>
<evidence type="ECO:0008006" key="3">
    <source>
        <dbReference type="Google" id="ProtNLM"/>
    </source>
</evidence>
<keyword evidence="2" id="KW-1185">Reference proteome</keyword>
<protein>
    <recommendedName>
        <fullName evidence="3">PD-(D/E)XK motif protein</fullName>
    </recommendedName>
</protein>
<gene>
    <name evidence="1" type="ORF">CKQ80_21300</name>
</gene>
<reference evidence="1 2" key="1">
    <citation type="submission" date="2017-08" db="EMBL/GenBank/DDBJ databases">
        <title>Draft Genome Sequence of Pseudomonas moraviensis TYU6, isolated from Taxus cuspidata by using PacBio Single-Molecule Real-Time Technology.</title>
        <authorList>
            <person name="Baek K.-H."/>
            <person name="Mishra A.K."/>
        </authorList>
    </citation>
    <scope>NUCLEOTIDE SEQUENCE [LARGE SCALE GENOMIC DNA]</scope>
    <source>
        <strain evidence="1 2">TYU6</strain>
    </source>
</reference>
<evidence type="ECO:0000313" key="2">
    <source>
        <dbReference type="Proteomes" id="UP000217830"/>
    </source>
</evidence>